<evidence type="ECO:0000256" key="1">
    <source>
        <dbReference type="SAM" id="MobiDB-lite"/>
    </source>
</evidence>
<keyword evidence="3" id="KW-1185">Reference proteome</keyword>
<dbReference type="EMBL" id="MZNU01000024">
    <property type="protein sequence ID" value="OWP06942.1"/>
    <property type="molecule type" value="Genomic_DNA"/>
</dbReference>
<reference evidence="2 3" key="1">
    <citation type="submission" date="2017-04" db="EMBL/GenBank/DDBJ databases">
        <title>Draft genome sequence of Marssonina coronaria NL1: causal agent of apple blotch.</title>
        <authorList>
            <person name="Cheng Q."/>
        </authorList>
    </citation>
    <scope>NUCLEOTIDE SEQUENCE [LARGE SCALE GENOMIC DNA]</scope>
    <source>
        <strain evidence="2 3">NL1</strain>
    </source>
</reference>
<gene>
    <name evidence="2" type="ORF">B2J93_452</name>
</gene>
<dbReference type="InParanoid" id="A0A218ZGT2"/>
<dbReference type="Proteomes" id="UP000242519">
    <property type="component" value="Unassembled WGS sequence"/>
</dbReference>
<sequence>MPTRLRPKRPDEDNEPAALPTPTPTPFPFRNSATLSKKVPLN</sequence>
<name>A0A218ZGT2_9HELO</name>
<evidence type="ECO:0000313" key="3">
    <source>
        <dbReference type="Proteomes" id="UP000242519"/>
    </source>
</evidence>
<evidence type="ECO:0000313" key="2">
    <source>
        <dbReference type="EMBL" id="OWP06942.1"/>
    </source>
</evidence>
<proteinExistence type="predicted"/>
<accession>A0A218ZGT2</accession>
<organism evidence="2 3">
    <name type="scientific">Diplocarpon coronariae</name>
    <dbReference type="NCBI Taxonomy" id="2795749"/>
    <lineage>
        <taxon>Eukaryota</taxon>
        <taxon>Fungi</taxon>
        <taxon>Dikarya</taxon>
        <taxon>Ascomycota</taxon>
        <taxon>Pezizomycotina</taxon>
        <taxon>Leotiomycetes</taxon>
        <taxon>Helotiales</taxon>
        <taxon>Drepanopezizaceae</taxon>
        <taxon>Diplocarpon</taxon>
    </lineage>
</organism>
<dbReference type="AlphaFoldDB" id="A0A218ZGT2"/>
<comment type="caution">
    <text evidence="2">The sequence shown here is derived from an EMBL/GenBank/DDBJ whole genome shotgun (WGS) entry which is preliminary data.</text>
</comment>
<feature type="region of interest" description="Disordered" evidence="1">
    <location>
        <begin position="1"/>
        <end position="42"/>
    </location>
</feature>
<protein>
    <submittedName>
        <fullName evidence="2">L-serine dehydratase</fullName>
    </submittedName>
</protein>